<dbReference type="PROSITE" id="PS50053">
    <property type="entry name" value="UBIQUITIN_2"/>
    <property type="match status" value="1"/>
</dbReference>
<dbReference type="GO" id="GO:0031593">
    <property type="term" value="F:polyubiquitin modification-dependent protein binding"/>
    <property type="evidence" value="ECO:0007669"/>
    <property type="project" value="TreeGrafter"/>
</dbReference>
<evidence type="ECO:0000313" key="4">
    <source>
        <dbReference type="Ensembl" id="ENSCABP00000007032.1"/>
    </source>
</evidence>
<name>A0A8C0GGV6_CHEAB</name>
<comment type="subcellular location">
    <subcellularLocation>
        <location evidence="1">Cytoplasm</location>
    </subcellularLocation>
</comment>
<keyword evidence="5" id="KW-1185">Reference proteome</keyword>
<dbReference type="GO" id="GO:0005829">
    <property type="term" value="C:cytosol"/>
    <property type="evidence" value="ECO:0007669"/>
    <property type="project" value="TreeGrafter"/>
</dbReference>
<protein>
    <recommendedName>
        <fullName evidence="3">Ubiquitin-like domain-containing protein</fullName>
    </recommendedName>
</protein>
<feature type="domain" description="Ubiquitin-like" evidence="3">
    <location>
        <begin position="20"/>
        <end position="94"/>
    </location>
</feature>
<dbReference type="InterPro" id="IPR000626">
    <property type="entry name" value="Ubiquitin-like_dom"/>
</dbReference>
<accession>A0A8C0GGV6</accession>
<dbReference type="InterPro" id="IPR015496">
    <property type="entry name" value="Ubiquilin"/>
</dbReference>
<reference evidence="4" key="2">
    <citation type="submission" date="2025-09" db="UniProtKB">
        <authorList>
            <consortium name="Ensembl"/>
        </authorList>
    </citation>
    <scope>IDENTIFICATION</scope>
</reference>
<evidence type="ECO:0000256" key="1">
    <source>
        <dbReference type="ARBA" id="ARBA00004496"/>
    </source>
</evidence>
<dbReference type="SMART" id="SM00213">
    <property type="entry name" value="UBQ"/>
    <property type="match status" value="1"/>
</dbReference>
<sequence length="160" mass="18078">MVLSRGVRKSFDKEPLKTWLFIRYNTQEMSLPFVVPEDRLIKEFKAGIATRFSSPTDRLVLIFAGRILKDQKTLSQHGIQDDATIYLVIQSRRRPQECPGHYPSSAFTALGCTRLLYRIPGLSPKLASLRSQWILGLSQSPLNSTETLPVTSVDFTVVPL</sequence>
<keyword evidence="2" id="KW-0963">Cytoplasm</keyword>
<evidence type="ECO:0000259" key="3">
    <source>
        <dbReference type="PROSITE" id="PS50053"/>
    </source>
</evidence>
<dbReference type="GO" id="GO:0006511">
    <property type="term" value="P:ubiquitin-dependent protein catabolic process"/>
    <property type="evidence" value="ECO:0007669"/>
    <property type="project" value="TreeGrafter"/>
</dbReference>
<dbReference type="GeneTree" id="ENSGT00940000162603"/>
<dbReference type="Ensembl" id="ENSCABT00000007684.1">
    <property type="protein sequence ID" value="ENSCABP00000007032.1"/>
    <property type="gene ID" value="ENSCABG00000005345.1"/>
</dbReference>
<dbReference type="PANTHER" id="PTHR10677">
    <property type="entry name" value="UBIQUILIN"/>
    <property type="match status" value="1"/>
</dbReference>
<dbReference type="InterPro" id="IPR019956">
    <property type="entry name" value="Ubiquitin_dom"/>
</dbReference>
<dbReference type="Gene3D" id="3.10.20.90">
    <property type="entry name" value="Phosphatidylinositol 3-kinase Catalytic Subunit, Chain A, domain 1"/>
    <property type="match status" value="1"/>
</dbReference>
<dbReference type="Proteomes" id="UP000694404">
    <property type="component" value="Unplaced"/>
</dbReference>
<dbReference type="InterPro" id="IPR029071">
    <property type="entry name" value="Ubiquitin-like_domsf"/>
</dbReference>
<evidence type="ECO:0000313" key="5">
    <source>
        <dbReference type="Proteomes" id="UP000694404"/>
    </source>
</evidence>
<dbReference type="PANTHER" id="PTHR10677:SF16">
    <property type="entry name" value="UBIQUILIN-1"/>
    <property type="match status" value="1"/>
</dbReference>
<reference evidence="4" key="1">
    <citation type="submission" date="2025-08" db="UniProtKB">
        <authorList>
            <consortium name="Ensembl"/>
        </authorList>
    </citation>
    <scope>IDENTIFICATION</scope>
</reference>
<dbReference type="AlphaFoldDB" id="A0A8C0GGV6"/>
<proteinExistence type="predicted"/>
<dbReference type="PRINTS" id="PR00348">
    <property type="entry name" value="UBIQUITIN"/>
</dbReference>
<organism evidence="4 5">
    <name type="scientific">Chelonoidis abingdonii</name>
    <name type="common">Abingdon island giant tortoise</name>
    <name type="synonym">Testudo abingdonii</name>
    <dbReference type="NCBI Taxonomy" id="106734"/>
    <lineage>
        <taxon>Eukaryota</taxon>
        <taxon>Metazoa</taxon>
        <taxon>Chordata</taxon>
        <taxon>Craniata</taxon>
        <taxon>Vertebrata</taxon>
        <taxon>Euteleostomi</taxon>
        <taxon>Archelosauria</taxon>
        <taxon>Testudinata</taxon>
        <taxon>Testudines</taxon>
        <taxon>Cryptodira</taxon>
        <taxon>Durocryptodira</taxon>
        <taxon>Testudinoidea</taxon>
        <taxon>Testudinidae</taxon>
        <taxon>Chelonoidis</taxon>
    </lineage>
</organism>
<evidence type="ECO:0000256" key="2">
    <source>
        <dbReference type="ARBA" id="ARBA00022490"/>
    </source>
</evidence>
<dbReference type="SUPFAM" id="SSF54236">
    <property type="entry name" value="Ubiquitin-like"/>
    <property type="match status" value="1"/>
</dbReference>
<dbReference type="Pfam" id="PF00240">
    <property type="entry name" value="ubiquitin"/>
    <property type="match status" value="1"/>
</dbReference>